<dbReference type="AlphaFoldDB" id="A0A1D7QNM0"/>
<dbReference type="InterPro" id="IPR034660">
    <property type="entry name" value="DinB/YfiT-like"/>
</dbReference>
<dbReference type="Pfam" id="PF07606">
    <property type="entry name" value="DUF1569"/>
    <property type="match status" value="1"/>
</dbReference>
<reference evidence="1 2" key="1">
    <citation type="submission" date="2016-08" db="EMBL/GenBank/DDBJ databases">
        <authorList>
            <person name="Seilhamer J.J."/>
        </authorList>
    </citation>
    <scope>NUCLEOTIDE SEQUENCE [LARGE SCALE GENOMIC DNA]</scope>
    <source>
        <strain evidence="1 2">DX4</strain>
    </source>
</reference>
<evidence type="ECO:0000313" key="1">
    <source>
        <dbReference type="EMBL" id="AOM80243.1"/>
    </source>
</evidence>
<protein>
    <recommendedName>
        <fullName evidence="3">DUF1569 domain-containing protein</fullName>
    </recommendedName>
</protein>
<proteinExistence type="predicted"/>
<dbReference type="RefSeq" id="WP_069381905.1">
    <property type="nucleotide sequence ID" value="NZ_CP017141.1"/>
</dbReference>
<dbReference type="KEGG" id="psty:BFS30_25615"/>
<gene>
    <name evidence="1" type="ORF">BFS30_25615</name>
</gene>
<sequence>MKTIFDPATRQELIERIDALNENNSALWGKMNVFQMAKHCTIWDEWVLGKNNHTYKQEFLGKIFGKMALKSNTKNDKPLGKGMPAGKGFTVKEKEGDLKTQKTIWTKSVADYEDFSNEGFVHDFFGKMTKEQIGIFAYKHADHHLRQFGV</sequence>
<evidence type="ECO:0008006" key="3">
    <source>
        <dbReference type="Google" id="ProtNLM"/>
    </source>
</evidence>
<dbReference type="Gene3D" id="1.20.120.450">
    <property type="entry name" value="dinb family like domain"/>
    <property type="match status" value="1"/>
</dbReference>
<dbReference type="EMBL" id="CP017141">
    <property type="protein sequence ID" value="AOM80243.1"/>
    <property type="molecule type" value="Genomic_DNA"/>
</dbReference>
<keyword evidence="2" id="KW-1185">Reference proteome</keyword>
<dbReference type="Proteomes" id="UP000094313">
    <property type="component" value="Chromosome"/>
</dbReference>
<dbReference type="OrthoDB" id="2599194at2"/>
<name>A0A1D7QNM0_9SPHI</name>
<dbReference type="InterPro" id="IPR011463">
    <property type="entry name" value="DUF1569"/>
</dbReference>
<evidence type="ECO:0000313" key="2">
    <source>
        <dbReference type="Proteomes" id="UP000094313"/>
    </source>
</evidence>
<accession>A0A1D7QNM0</accession>
<organism evidence="1 2">
    <name type="scientific">Pedobacter steynii</name>
    <dbReference type="NCBI Taxonomy" id="430522"/>
    <lineage>
        <taxon>Bacteria</taxon>
        <taxon>Pseudomonadati</taxon>
        <taxon>Bacteroidota</taxon>
        <taxon>Sphingobacteriia</taxon>
        <taxon>Sphingobacteriales</taxon>
        <taxon>Sphingobacteriaceae</taxon>
        <taxon>Pedobacter</taxon>
    </lineage>
</organism>